<dbReference type="AlphaFoldDB" id="A0A164NWH6"/>
<sequence length="244" mass="27774">MTTKVEVKVNAILKVDGVVGLIQGLDSDSGIALSDGTMTHYLTGINIEEPTKLEVSEFLKKVFPWGKVTNSFQLNDYQYVIFEYINDINKKMYHTYIDFKTTSKSYESIEQAVLGVFDYRLNGPNSDAAFACEKLLQMHLPVKQEDGVLRTDNYLELLFKDCENHQLSVWNNYEYVVSQQKSNENQKETMYQAWYNSISEENPGVIGVTKVITVEEAMVNVICCKFQPSSSDAAEHCMRILGLK</sequence>
<protein>
    <submittedName>
        <fullName evidence="1">Uncharacterized protein</fullName>
    </submittedName>
</protein>
<evidence type="ECO:0000313" key="1">
    <source>
        <dbReference type="EMBL" id="KZD65934.1"/>
    </source>
</evidence>
<proteinExistence type="predicted"/>
<reference evidence="1 2" key="1">
    <citation type="submission" date="2015-09" db="EMBL/GenBank/DDBJ databases">
        <title>Bacillus cereus food isolates.</title>
        <authorList>
            <person name="Boekhorst J."/>
        </authorList>
    </citation>
    <scope>NUCLEOTIDE SEQUENCE [LARGE SCALE GENOMIC DNA]</scope>
    <source>
        <strain evidence="1 2">B4088</strain>
    </source>
</reference>
<dbReference type="Proteomes" id="UP000076482">
    <property type="component" value="Unassembled WGS sequence"/>
</dbReference>
<evidence type="ECO:0000313" key="2">
    <source>
        <dbReference type="Proteomes" id="UP000076482"/>
    </source>
</evidence>
<gene>
    <name evidence="1" type="ORF">B4088_2691</name>
</gene>
<dbReference type="RefSeq" id="WP_063261151.1">
    <property type="nucleotide sequence ID" value="NZ_LJKE01000045.1"/>
</dbReference>
<comment type="caution">
    <text evidence="1">The sequence shown here is derived from an EMBL/GenBank/DDBJ whole genome shotgun (WGS) entry which is preliminary data.</text>
</comment>
<dbReference type="EMBL" id="LJKE01000045">
    <property type="protein sequence ID" value="KZD65934.1"/>
    <property type="molecule type" value="Genomic_DNA"/>
</dbReference>
<name>A0A164NWH6_BACCE</name>
<dbReference type="PATRIC" id="fig|1396.535.peg.1721"/>
<organism evidence="1 2">
    <name type="scientific">Bacillus cereus</name>
    <dbReference type="NCBI Taxonomy" id="1396"/>
    <lineage>
        <taxon>Bacteria</taxon>
        <taxon>Bacillati</taxon>
        <taxon>Bacillota</taxon>
        <taxon>Bacilli</taxon>
        <taxon>Bacillales</taxon>
        <taxon>Bacillaceae</taxon>
        <taxon>Bacillus</taxon>
        <taxon>Bacillus cereus group</taxon>
    </lineage>
</organism>
<accession>A0A164NWH6</accession>